<evidence type="ECO:0000256" key="1">
    <source>
        <dbReference type="SAM" id="MobiDB-lite"/>
    </source>
</evidence>
<evidence type="ECO:0000313" key="2">
    <source>
        <dbReference type="EMBL" id="KAK7747151.1"/>
    </source>
</evidence>
<feature type="compositionally biased region" description="Basic residues" evidence="1">
    <location>
        <begin position="209"/>
        <end position="222"/>
    </location>
</feature>
<organism evidence="2 3">
    <name type="scientific">Diatrype stigma</name>
    <dbReference type="NCBI Taxonomy" id="117547"/>
    <lineage>
        <taxon>Eukaryota</taxon>
        <taxon>Fungi</taxon>
        <taxon>Dikarya</taxon>
        <taxon>Ascomycota</taxon>
        <taxon>Pezizomycotina</taxon>
        <taxon>Sordariomycetes</taxon>
        <taxon>Xylariomycetidae</taxon>
        <taxon>Xylariales</taxon>
        <taxon>Diatrypaceae</taxon>
        <taxon>Diatrype</taxon>
    </lineage>
</organism>
<dbReference type="AlphaFoldDB" id="A0AAN9UHM7"/>
<dbReference type="Proteomes" id="UP001320420">
    <property type="component" value="Unassembled WGS sequence"/>
</dbReference>
<sequence>MPRSRSHSQNRHIAISRIAGVVIYRVDNPLSGCSAGFWTTRVRSCSRTDTAPCSSSKETRIELDFQHAPPGRCRCLGRDTDAPAVRELLDVAMGLVVPQITAAAVVVGGVYHHHLLHNHHHYEAGSTVAAMLVFLKRALRLPALGDAELDLWDDVCWPPPPPSPCGGEYDCCGGPAEVEVGVRVEGEDERSWQQRLLVGSPFSPEKRKTSSKLKKNNKKQKKQQPERLTTTAPPPPPQKTKQPTGDRGRAGSSSGKVSSLSSSSSSPPWWRAWVSAFSSQVGRVDEG</sequence>
<accession>A0AAN9UHM7</accession>
<feature type="region of interest" description="Disordered" evidence="1">
    <location>
        <begin position="189"/>
        <end position="269"/>
    </location>
</feature>
<protein>
    <submittedName>
        <fullName evidence="2">Uncharacterized protein</fullName>
    </submittedName>
</protein>
<evidence type="ECO:0000313" key="3">
    <source>
        <dbReference type="Proteomes" id="UP001320420"/>
    </source>
</evidence>
<feature type="compositionally biased region" description="Low complexity" evidence="1">
    <location>
        <begin position="250"/>
        <end position="269"/>
    </location>
</feature>
<gene>
    <name evidence="2" type="ORF">SLS62_009093</name>
</gene>
<name>A0AAN9UHM7_9PEZI</name>
<dbReference type="EMBL" id="JAKJXP020000092">
    <property type="protein sequence ID" value="KAK7747151.1"/>
    <property type="molecule type" value="Genomic_DNA"/>
</dbReference>
<proteinExistence type="predicted"/>
<comment type="caution">
    <text evidence="2">The sequence shown here is derived from an EMBL/GenBank/DDBJ whole genome shotgun (WGS) entry which is preliminary data.</text>
</comment>
<reference evidence="2 3" key="1">
    <citation type="submission" date="2024-02" db="EMBL/GenBank/DDBJ databases">
        <title>De novo assembly and annotation of 12 fungi associated with fruit tree decline syndrome in Ontario, Canada.</title>
        <authorList>
            <person name="Sulman M."/>
            <person name="Ellouze W."/>
            <person name="Ilyukhin E."/>
        </authorList>
    </citation>
    <scope>NUCLEOTIDE SEQUENCE [LARGE SCALE GENOMIC DNA]</scope>
    <source>
        <strain evidence="2 3">M11/M66-122</strain>
    </source>
</reference>
<keyword evidence="3" id="KW-1185">Reference proteome</keyword>